<dbReference type="InterPro" id="IPR036515">
    <property type="entry name" value="Transposase_17_sf"/>
</dbReference>
<gene>
    <name evidence="2" type="ORF">OPS25_07190</name>
</gene>
<dbReference type="Proteomes" id="UP001142810">
    <property type="component" value="Unassembled WGS sequence"/>
</dbReference>
<dbReference type="EMBL" id="JAPFRD010000009">
    <property type="protein sequence ID" value="MCW8108276.1"/>
    <property type="molecule type" value="Genomic_DNA"/>
</dbReference>
<dbReference type="SUPFAM" id="SSF143422">
    <property type="entry name" value="Transposase IS200-like"/>
    <property type="match status" value="1"/>
</dbReference>
<dbReference type="Gene3D" id="3.30.70.1290">
    <property type="entry name" value="Transposase IS200-like"/>
    <property type="match status" value="1"/>
</dbReference>
<dbReference type="PANTHER" id="PTHR34322">
    <property type="entry name" value="TRANSPOSASE, Y1_TNP DOMAIN-CONTAINING"/>
    <property type="match status" value="1"/>
</dbReference>
<feature type="domain" description="Transposase IS200-like" evidence="1">
    <location>
        <begin position="13"/>
        <end position="190"/>
    </location>
</feature>
<reference evidence="2" key="1">
    <citation type="submission" date="2022-11" db="EMBL/GenBank/DDBJ databases">
        <title>Alteromonas sp. nov., isolated from sea water of the Qingdao.</title>
        <authorList>
            <person name="Wang Q."/>
        </authorList>
    </citation>
    <scope>NUCLEOTIDE SEQUENCE</scope>
    <source>
        <strain evidence="2">ASW11-7</strain>
    </source>
</reference>
<dbReference type="InterPro" id="IPR002686">
    <property type="entry name" value="Transposase_17"/>
</dbReference>
<organism evidence="2 3">
    <name type="scientific">Alteromonas aquimaris</name>
    <dbReference type="NCBI Taxonomy" id="2998417"/>
    <lineage>
        <taxon>Bacteria</taxon>
        <taxon>Pseudomonadati</taxon>
        <taxon>Pseudomonadota</taxon>
        <taxon>Gammaproteobacteria</taxon>
        <taxon>Alteromonadales</taxon>
        <taxon>Alteromonadaceae</taxon>
        <taxon>Alteromonas/Salinimonas group</taxon>
        <taxon>Alteromonas</taxon>
    </lineage>
</organism>
<sequence>MPRPRSSLISLNETPYYHCVSRCVRRAFLCGKDKFSGQCYEHRRQWVEDRLLHLASVFAIDICAFAVMSNHTHIVLHVDEAQALSWSTFDVIVRWHKLHQGTVLTRRYVDSNERDLLSPVELAAIEESASIYRQRLYDISWFMRLLNEFIARQANKEDKCTGRFWEGRFKSQALLDETSLAACMAYVDLNPIRACMAKTPEQSHHTSIQARIHAAKKHTQPNALLPFSGNPRQNMPKGLPFRLEEYLQLVEQTGRYFHPEKRGRITSEVDILQRARIAQVDWNWLVAGIETNFTTSISMELVKQKLEKQNLANTS</sequence>
<comment type="caution">
    <text evidence="2">The sequence shown here is derived from an EMBL/GenBank/DDBJ whole genome shotgun (WGS) entry which is preliminary data.</text>
</comment>
<evidence type="ECO:0000313" key="2">
    <source>
        <dbReference type="EMBL" id="MCW8108276.1"/>
    </source>
</evidence>
<dbReference type="RefSeq" id="WP_265616975.1">
    <property type="nucleotide sequence ID" value="NZ_JAPFRD010000009.1"/>
</dbReference>
<keyword evidence="3" id="KW-1185">Reference proteome</keyword>
<dbReference type="PANTHER" id="PTHR34322:SF2">
    <property type="entry name" value="TRANSPOSASE IS200-LIKE DOMAIN-CONTAINING PROTEIN"/>
    <property type="match status" value="1"/>
</dbReference>
<protein>
    <submittedName>
        <fullName evidence="2">Transposase</fullName>
    </submittedName>
</protein>
<evidence type="ECO:0000259" key="1">
    <source>
        <dbReference type="SMART" id="SM01321"/>
    </source>
</evidence>
<evidence type="ECO:0000313" key="3">
    <source>
        <dbReference type="Proteomes" id="UP001142810"/>
    </source>
</evidence>
<name>A0ABT3P678_9ALTE</name>
<dbReference type="SMART" id="SM01321">
    <property type="entry name" value="Y1_Tnp"/>
    <property type="match status" value="1"/>
</dbReference>
<proteinExistence type="predicted"/>
<accession>A0ABT3P678</accession>